<dbReference type="Gene3D" id="1.20.120.1190">
    <property type="match status" value="1"/>
</dbReference>
<dbReference type="InterPro" id="IPR006073">
    <property type="entry name" value="GTP-bd"/>
</dbReference>
<protein>
    <submittedName>
        <fullName evidence="3">Nucleolar GTP-binding protein 1</fullName>
    </submittedName>
</protein>
<keyword evidence="1" id="KW-0547">Nucleotide-binding</keyword>
<comment type="caution">
    <text evidence="3">The sequence shown here is derived from an EMBL/GenBank/DDBJ whole genome shotgun (WGS) entry which is preliminary data.</text>
</comment>
<evidence type="ECO:0000259" key="2">
    <source>
        <dbReference type="PROSITE" id="PS51710"/>
    </source>
</evidence>
<evidence type="ECO:0000256" key="1">
    <source>
        <dbReference type="ARBA" id="ARBA00022741"/>
    </source>
</evidence>
<dbReference type="Gene3D" id="3.40.50.300">
    <property type="entry name" value="P-loop containing nucleotide triphosphate hydrolases"/>
    <property type="match status" value="1"/>
</dbReference>
<dbReference type="InterPro" id="IPR041623">
    <property type="entry name" value="NOG1_N"/>
</dbReference>
<accession>A0A445F295</accession>
<dbReference type="Pfam" id="PF01926">
    <property type="entry name" value="MMR_HSR1"/>
    <property type="match status" value="1"/>
</dbReference>
<organism evidence="3 4">
    <name type="scientific">Glycine soja</name>
    <name type="common">Wild soybean</name>
    <dbReference type="NCBI Taxonomy" id="3848"/>
    <lineage>
        <taxon>Eukaryota</taxon>
        <taxon>Viridiplantae</taxon>
        <taxon>Streptophyta</taxon>
        <taxon>Embryophyta</taxon>
        <taxon>Tracheophyta</taxon>
        <taxon>Spermatophyta</taxon>
        <taxon>Magnoliopsida</taxon>
        <taxon>eudicotyledons</taxon>
        <taxon>Gunneridae</taxon>
        <taxon>Pentapetalae</taxon>
        <taxon>rosids</taxon>
        <taxon>fabids</taxon>
        <taxon>Fabales</taxon>
        <taxon>Fabaceae</taxon>
        <taxon>Papilionoideae</taxon>
        <taxon>50 kb inversion clade</taxon>
        <taxon>NPAAA clade</taxon>
        <taxon>indigoferoid/millettioid clade</taxon>
        <taxon>Phaseoleae</taxon>
        <taxon>Glycine</taxon>
        <taxon>Glycine subgen. Soja</taxon>
    </lineage>
</organism>
<evidence type="ECO:0000313" key="3">
    <source>
        <dbReference type="EMBL" id="RZB42975.1"/>
    </source>
</evidence>
<name>A0A445F295_GLYSO</name>
<dbReference type="PRINTS" id="PR00326">
    <property type="entry name" value="GTP1OBG"/>
</dbReference>
<feature type="non-terminal residue" evidence="3">
    <location>
        <position position="1"/>
    </location>
</feature>
<dbReference type="PROSITE" id="PS51710">
    <property type="entry name" value="G_OBG"/>
    <property type="match status" value="1"/>
</dbReference>
<evidence type="ECO:0000313" key="4">
    <source>
        <dbReference type="Proteomes" id="UP000289340"/>
    </source>
</evidence>
<dbReference type="PANTHER" id="PTHR45759">
    <property type="entry name" value="NUCLEOLAR GTP-BINDING PROTEIN 1"/>
    <property type="match status" value="1"/>
</dbReference>
<dbReference type="EMBL" id="QZWG01000020">
    <property type="protein sequence ID" value="RZB42975.1"/>
    <property type="molecule type" value="Genomic_DNA"/>
</dbReference>
<dbReference type="InterPro" id="IPR031167">
    <property type="entry name" value="G_OBG"/>
</dbReference>
<sequence length="187" mass="21378">VLDTSLKIIVTKNYVKLFKYGDSLYRCKCLKVAALGRLCTMIKRVGLSLAYLEQVRQYMARLSSIDPNTRIILIYGYPNVGKSSFINKITRVDVDVQPYAFTTKSLFVGHTDYKYLRYQVIDTPGILDWPFEDCNIIEMCSITALAYLRAAILFFLDVSRSCVCSKNDLQPLEGISKEDIKLVNEMK</sequence>
<dbReference type="SUPFAM" id="SSF52540">
    <property type="entry name" value="P-loop containing nucleoside triphosphate hydrolases"/>
    <property type="match status" value="1"/>
</dbReference>
<dbReference type="AlphaFoldDB" id="A0A445F295"/>
<feature type="non-terminal residue" evidence="3">
    <location>
        <position position="187"/>
    </location>
</feature>
<keyword evidence="4" id="KW-1185">Reference proteome</keyword>
<dbReference type="InterPro" id="IPR027417">
    <property type="entry name" value="P-loop_NTPase"/>
</dbReference>
<feature type="domain" description="OBG-type G" evidence="2">
    <location>
        <begin position="70"/>
        <end position="128"/>
    </location>
</feature>
<dbReference type="GO" id="GO:0005525">
    <property type="term" value="F:GTP binding"/>
    <property type="evidence" value="ECO:0007669"/>
    <property type="project" value="InterPro"/>
</dbReference>
<reference evidence="3 4" key="1">
    <citation type="submission" date="2018-09" db="EMBL/GenBank/DDBJ databases">
        <title>A high-quality reference genome of wild soybean provides a powerful tool to mine soybean genomes.</title>
        <authorList>
            <person name="Xie M."/>
            <person name="Chung C.Y.L."/>
            <person name="Li M.-W."/>
            <person name="Wong F.-L."/>
            <person name="Chan T.-F."/>
            <person name="Lam H.-M."/>
        </authorList>
    </citation>
    <scope>NUCLEOTIDE SEQUENCE [LARGE SCALE GENOMIC DNA]</scope>
    <source>
        <strain evidence="4">cv. W05</strain>
        <tissue evidence="3">Hypocotyl of etiolated seedlings</tissue>
    </source>
</reference>
<proteinExistence type="predicted"/>
<dbReference type="Proteomes" id="UP000289340">
    <property type="component" value="Chromosome 20"/>
</dbReference>
<gene>
    <name evidence="3" type="ORF">D0Y65_053542</name>
</gene>
<dbReference type="Pfam" id="PF17835">
    <property type="entry name" value="NOG1_N"/>
    <property type="match status" value="1"/>
</dbReference>